<dbReference type="SUPFAM" id="SSF48452">
    <property type="entry name" value="TPR-like"/>
    <property type="match status" value="1"/>
</dbReference>
<sequence>MANEKAFNVQSAYSDLNKACSAQAYDKIINISGKIYTSIIKHLRGIFPVVLTKYPGETKAFLCKVVALIRTEKYEDCLSFLKRNPTLSSHVIFEKAYVEYRLNRLTEAAKTLESAEANDPKAQELKAQVLYRKGDFAAAYAYLRSVIRNSQDDYSEERLANLTAVAAAESCFNNTNLDLDVNPQMYEGKFNLACYHLGRGDCHLASRLLDDAENTCNLCLSEDPELTEEEKNEELAPIRVQRAYILQINKEEEEANQVYQSVIRQRASDTALLAVAANNIVCINQDQNIFDSRKRIKMASTDGLQFKLFSRQRTDMLINQALFYWYTNQVSFRLNKYICRLLKQLRRVFCFTFSDSSRTFGFSGW</sequence>
<dbReference type="GO" id="GO:0006614">
    <property type="term" value="P:SRP-dependent cotranslational protein targeting to membrane"/>
    <property type="evidence" value="ECO:0007669"/>
    <property type="project" value="InterPro"/>
</dbReference>
<evidence type="ECO:0000313" key="1">
    <source>
        <dbReference type="EMBL" id="VDP67437.1"/>
    </source>
</evidence>
<gene>
    <name evidence="1" type="ORF">SCUD_LOCUS18911</name>
</gene>
<evidence type="ECO:0000313" key="3">
    <source>
        <dbReference type="WBParaSite" id="SCUD_0001891401-mRNA-1"/>
    </source>
</evidence>
<dbReference type="Proteomes" id="UP000279833">
    <property type="component" value="Unassembled WGS sequence"/>
</dbReference>
<dbReference type="InterPro" id="IPR019734">
    <property type="entry name" value="TPR_rpt"/>
</dbReference>
<dbReference type="InterPro" id="IPR031545">
    <property type="entry name" value="SRP72_TPR-like"/>
</dbReference>
<dbReference type="STRING" id="6186.A0A183KV18"/>
<dbReference type="GO" id="GO:0005786">
    <property type="term" value="C:signal recognition particle, endoplasmic reticulum targeting"/>
    <property type="evidence" value="ECO:0007669"/>
    <property type="project" value="TreeGrafter"/>
</dbReference>
<dbReference type="PANTHER" id="PTHR14094:SF9">
    <property type="entry name" value="SIGNAL RECOGNITION PARTICLE SUBUNIT SRP72"/>
    <property type="match status" value="1"/>
</dbReference>
<dbReference type="AlphaFoldDB" id="A0A183KV18"/>
<dbReference type="Gene3D" id="1.25.40.10">
    <property type="entry name" value="Tetratricopeptide repeat domain"/>
    <property type="match status" value="1"/>
</dbReference>
<dbReference type="EMBL" id="UZAK01041716">
    <property type="protein sequence ID" value="VDP67437.1"/>
    <property type="molecule type" value="Genomic_DNA"/>
</dbReference>
<dbReference type="WBParaSite" id="SCUD_0001891401-mRNA-1">
    <property type="protein sequence ID" value="SCUD_0001891401-mRNA-1"/>
    <property type="gene ID" value="SCUD_0001891401"/>
</dbReference>
<name>A0A183KV18_9TREM</name>
<keyword evidence="2" id="KW-1185">Reference proteome</keyword>
<evidence type="ECO:0000313" key="2">
    <source>
        <dbReference type="Proteomes" id="UP000279833"/>
    </source>
</evidence>
<dbReference type="InterPro" id="IPR011990">
    <property type="entry name" value="TPR-like_helical_dom_sf"/>
</dbReference>
<dbReference type="InterPro" id="IPR026270">
    <property type="entry name" value="SRP72"/>
</dbReference>
<accession>A0A183KV18</accession>
<reference evidence="3" key="1">
    <citation type="submission" date="2016-06" db="UniProtKB">
        <authorList>
            <consortium name="WormBaseParasite"/>
        </authorList>
    </citation>
    <scope>IDENTIFICATION</scope>
</reference>
<dbReference type="SMART" id="SM00028">
    <property type="entry name" value="TPR"/>
    <property type="match status" value="3"/>
</dbReference>
<proteinExistence type="predicted"/>
<dbReference type="GO" id="GO:0043022">
    <property type="term" value="F:ribosome binding"/>
    <property type="evidence" value="ECO:0007669"/>
    <property type="project" value="TreeGrafter"/>
</dbReference>
<dbReference type="GO" id="GO:0008312">
    <property type="term" value="F:7S RNA binding"/>
    <property type="evidence" value="ECO:0007669"/>
    <property type="project" value="TreeGrafter"/>
</dbReference>
<organism evidence="3">
    <name type="scientific">Schistosoma curassoni</name>
    <dbReference type="NCBI Taxonomy" id="6186"/>
    <lineage>
        <taxon>Eukaryota</taxon>
        <taxon>Metazoa</taxon>
        <taxon>Spiralia</taxon>
        <taxon>Lophotrochozoa</taxon>
        <taxon>Platyhelminthes</taxon>
        <taxon>Trematoda</taxon>
        <taxon>Digenea</taxon>
        <taxon>Strigeidida</taxon>
        <taxon>Schistosomatoidea</taxon>
        <taxon>Schistosomatidae</taxon>
        <taxon>Schistosoma</taxon>
    </lineage>
</organism>
<dbReference type="PANTHER" id="PTHR14094">
    <property type="entry name" value="SIGNAL RECOGNITION PARTICLE 72"/>
    <property type="match status" value="1"/>
</dbReference>
<dbReference type="Pfam" id="PF17004">
    <property type="entry name" value="SRP_TPR_like"/>
    <property type="match status" value="1"/>
</dbReference>
<reference evidence="1 2" key="2">
    <citation type="submission" date="2018-11" db="EMBL/GenBank/DDBJ databases">
        <authorList>
            <consortium name="Pathogen Informatics"/>
        </authorList>
    </citation>
    <scope>NUCLEOTIDE SEQUENCE [LARGE SCALE GENOMIC DNA]</scope>
    <source>
        <strain evidence="1">Dakar</strain>
        <strain evidence="2">Dakar, Senegal</strain>
    </source>
</reference>
<protein>
    <submittedName>
        <fullName evidence="3">TPR_REGION domain-containing protein</fullName>
    </submittedName>
</protein>